<dbReference type="PATRIC" id="fig|348151.3.peg.103"/>
<reference evidence="7 8" key="1">
    <citation type="journal article" date="2015" name="Genome Announc.">
        <title>Expanding the biotechnology potential of lactobacilli through comparative genomics of 213 strains and associated genera.</title>
        <authorList>
            <person name="Sun Z."/>
            <person name="Harris H.M."/>
            <person name="McCann A."/>
            <person name="Guo C."/>
            <person name="Argimon S."/>
            <person name="Zhang W."/>
            <person name="Yang X."/>
            <person name="Jeffery I.B."/>
            <person name="Cooney J.C."/>
            <person name="Kagawa T.F."/>
            <person name="Liu W."/>
            <person name="Song Y."/>
            <person name="Salvetti E."/>
            <person name="Wrobel A."/>
            <person name="Rasinkangas P."/>
            <person name="Parkhill J."/>
            <person name="Rea M.C."/>
            <person name="O'Sullivan O."/>
            <person name="Ritari J."/>
            <person name="Douillard F.P."/>
            <person name="Paul Ross R."/>
            <person name="Yang R."/>
            <person name="Briner A.E."/>
            <person name="Felis G.E."/>
            <person name="de Vos W.M."/>
            <person name="Barrangou R."/>
            <person name="Klaenhammer T.R."/>
            <person name="Caufield P.W."/>
            <person name="Cui Y."/>
            <person name="Zhang H."/>
            <person name="O'Toole P.W."/>
        </authorList>
    </citation>
    <scope>NUCLEOTIDE SEQUENCE [LARGE SCALE GENOMIC DNA]</scope>
    <source>
        <strain evidence="7 8">DSM 22696</strain>
    </source>
</reference>
<evidence type="ECO:0000256" key="1">
    <source>
        <dbReference type="ARBA" id="ARBA00006285"/>
    </source>
</evidence>
<keyword evidence="2" id="KW-0378">Hydrolase</keyword>
<dbReference type="InterPro" id="IPR025705">
    <property type="entry name" value="Beta_hexosaminidase_sua/sub"/>
</dbReference>
<gene>
    <name evidence="7" type="ORF">IV55_GL000099</name>
    <name evidence="6" type="ORF">LSI01_09500</name>
</gene>
<evidence type="ECO:0000313" key="8">
    <source>
        <dbReference type="Proteomes" id="UP000051139"/>
    </source>
</evidence>
<evidence type="ECO:0000313" key="9">
    <source>
        <dbReference type="Proteomes" id="UP000321429"/>
    </source>
</evidence>
<dbReference type="GO" id="GO:0005975">
    <property type="term" value="P:carbohydrate metabolic process"/>
    <property type="evidence" value="ECO:0007669"/>
    <property type="project" value="InterPro"/>
</dbReference>
<evidence type="ECO:0000313" key="7">
    <source>
        <dbReference type="EMBL" id="KRN97178.1"/>
    </source>
</evidence>
<sequence length="376" mass="42178">MKRKQTLLLLFLSLCLWLSTPQIHAQAAPANGQFNGLTLDVARRYYQVDTIKQFITTVSENHGQFVQLHLSDKQSFAIENDTAGQTLANATEVDGVWRNNTTHQPFYSKAQIADLLAYAKQQHITLIPEVDTPAHIDGLAATMKASGQQALVKKLITKQTDYGPEFKLNKASIAFISQLDTEVAQSFTGQENARFHLGGDEFTDQTTANKPYVRYLNALAANIKQAGFIPEAWNDGFLTTSLKSFDPAIQVTYWNWTADEKGSAGKARKKSWATMPALIHHGFKVLNYNDYYLYVNLTSSDLKPKNIRYMSSDMRQNWDPTIWDNDAESSLNTLHGIVGSSASIWADKGLKVSDQTIYTRTKPFVKNFLTLARQPI</sequence>
<dbReference type="Gene3D" id="3.20.20.80">
    <property type="entry name" value="Glycosidases"/>
    <property type="match status" value="1"/>
</dbReference>
<evidence type="ECO:0000313" key="6">
    <source>
        <dbReference type="EMBL" id="GEK28639.1"/>
    </source>
</evidence>
<protein>
    <recommendedName>
        <fullName evidence="5">Glycoside hydrolase family 20 catalytic domain-containing protein</fullName>
    </recommendedName>
</protein>
<dbReference type="Proteomes" id="UP000051139">
    <property type="component" value="Unassembled WGS sequence"/>
</dbReference>
<dbReference type="Proteomes" id="UP000321429">
    <property type="component" value="Unassembled WGS sequence"/>
</dbReference>
<dbReference type="PRINTS" id="PR00738">
    <property type="entry name" value="GLHYDRLASE20"/>
</dbReference>
<comment type="caution">
    <text evidence="7">The sequence shown here is derived from an EMBL/GenBank/DDBJ whole genome shotgun (WGS) entry which is preliminary data.</text>
</comment>
<dbReference type="InterPro" id="IPR015883">
    <property type="entry name" value="Glyco_hydro_20_cat"/>
</dbReference>
<feature type="signal peptide" evidence="4">
    <location>
        <begin position="1"/>
        <end position="25"/>
    </location>
</feature>
<dbReference type="Pfam" id="PF00728">
    <property type="entry name" value="Glyco_hydro_20"/>
    <property type="match status" value="1"/>
</dbReference>
<proteinExistence type="inferred from homology"/>
<dbReference type="InterPro" id="IPR052764">
    <property type="entry name" value="GH20_Enzymes"/>
</dbReference>
<dbReference type="AlphaFoldDB" id="A0A0R2LDQ4"/>
<feature type="domain" description="Glycoside hydrolase family 20 catalytic" evidence="5">
    <location>
        <begin position="34"/>
        <end position="360"/>
    </location>
</feature>
<reference evidence="6 9" key="2">
    <citation type="submission" date="2019-07" db="EMBL/GenBank/DDBJ databases">
        <title>Whole genome shotgun sequence of Lactobacillus siliginis NBRC 101315.</title>
        <authorList>
            <person name="Hosoyama A."/>
            <person name="Uohara A."/>
            <person name="Ohji S."/>
            <person name="Ichikawa N."/>
        </authorList>
    </citation>
    <scope>NUCLEOTIDE SEQUENCE [LARGE SCALE GENOMIC DNA]</scope>
    <source>
        <strain evidence="6 9">NBRC 101315</strain>
    </source>
</reference>
<evidence type="ECO:0000259" key="5">
    <source>
        <dbReference type="Pfam" id="PF00728"/>
    </source>
</evidence>
<feature type="active site" description="Proton donor" evidence="3">
    <location>
        <position position="201"/>
    </location>
</feature>
<dbReference type="RefSeq" id="WP_057808441.1">
    <property type="nucleotide sequence ID" value="NZ_BJUD01000014.1"/>
</dbReference>
<comment type="similarity">
    <text evidence="1">Belongs to the glycosyl hydrolase 20 family.</text>
</comment>
<dbReference type="OrthoDB" id="1098018at2"/>
<evidence type="ECO:0000256" key="2">
    <source>
        <dbReference type="ARBA" id="ARBA00022801"/>
    </source>
</evidence>
<evidence type="ECO:0000256" key="3">
    <source>
        <dbReference type="PIRSR" id="PIRSR625705-1"/>
    </source>
</evidence>
<keyword evidence="4" id="KW-0732">Signal</keyword>
<keyword evidence="8" id="KW-1185">Reference proteome</keyword>
<dbReference type="PANTHER" id="PTHR43678:SF1">
    <property type="entry name" value="BETA-N-ACETYLHEXOSAMINIDASE"/>
    <property type="match status" value="1"/>
</dbReference>
<organism evidence="7 8">
    <name type="scientific">Furfurilactobacillus siliginis</name>
    <dbReference type="NCBI Taxonomy" id="348151"/>
    <lineage>
        <taxon>Bacteria</taxon>
        <taxon>Bacillati</taxon>
        <taxon>Bacillota</taxon>
        <taxon>Bacilli</taxon>
        <taxon>Lactobacillales</taxon>
        <taxon>Lactobacillaceae</taxon>
        <taxon>Furfurilactobacillus</taxon>
    </lineage>
</organism>
<name>A0A0R2LDQ4_9LACO</name>
<accession>A0A0R2LDQ4</accession>
<dbReference type="EMBL" id="BJUD01000014">
    <property type="protein sequence ID" value="GEK28639.1"/>
    <property type="molecule type" value="Genomic_DNA"/>
</dbReference>
<dbReference type="GO" id="GO:0004563">
    <property type="term" value="F:beta-N-acetylhexosaminidase activity"/>
    <property type="evidence" value="ECO:0007669"/>
    <property type="project" value="InterPro"/>
</dbReference>
<dbReference type="SUPFAM" id="SSF51445">
    <property type="entry name" value="(Trans)glycosidases"/>
    <property type="match status" value="1"/>
</dbReference>
<dbReference type="PANTHER" id="PTHR43678">
    <property type="entry name" value="PUTATIVE (AFU_ORTHOLOGUE AFUA_2G00640)-RELATED"/>
    <property type="match status" value="1"/>
</dbReference>
<dbReference type="EMBL" id="JQCB01000001">
    <property type="protein sequence ID" value="KRN97178.1"/>
    <property type="molecule type" value="Genomic_DNA"/>
</dbReference>
<evidence type="ECO:0000256" key="4">
    <source>
        <dbReference type="SAM" id="SignalP"/>
    </source>
</evidence>
<dbReference type="STRING" id="348151.IV55_GL000099"/>
<feature type="chain" id="PRO_5044546226" description="Glycoside hydrolase family 20 catalytic domain-containing protein" evidence="4">
    <location>
        <begin position="26"/>
        <end position="376"/>
    </location>
</feature>
<dbReference type="InterPro" id="IPR017853">
    <property type="entry name" value="GH"/>
</dbReference>